<evidence type="ECO:0000259" key="1">
    <source>
        <dbReference type="Pfam" id="PF22481"/>
    </source>
</evidence>
<accession>A0ABM7IAS8</accession>
<proteinExistence type="predicted"/>
<evidence type="ECO:0000313" key="2">
    <source>
        <dbReference type="EMBL" id="BBX83735.1"/>
    </source>
</evidence>
<feature type="domain" description="DUF6985" evidence="1">
    <location>
        <begin position="11"/>
        <end position="84"/>
    </location>
</feature>
<dbReference type="InterPro" id="IPR054254">
    <property type="entry name" value="DUF6985"/>
</dbReference>
<evidence type="ECO:0000313" key="3">
    <source>
        <dbReference type="Proteomes" id="UP000465609"/>
    </source>
</evidence>
<organism evidence="2 3">
    <name type="scientific">Mycolicibacterium aubagnense</name>
    <dbReference type="NCBI Taxonomy" id="319707"/>
    <lineage>
        <taxon>Bacteria</taxon>
        <taxon>Bacillati</taxon>
        <taxon>Actinomycetota</taxon>
        <taxon>Actinomycetes</taxon>
        <taxon>Mycobacteriales</taxon>
        <taxon>Mycobacteriaceae</taxon>
        <taxon>Mycolicibacterium</taxon>
    </lineage>
</organism>
<dbReference type="Pfam" id="PF22481">
    <property type="entry name" value="DUF6985"/>
    <property type="match status" value="1"/>
</dbReference>
<keyword evidence="3" id="KW-1185">Reference proteome</keyword>
<protein>
    <recommendedName>
        <fullName evidence="1">DUF6985 domain-containing protein</fullName>
    </recommendedName>
</protein>
<dbReference type="Proteomes" id="UP000465609">
    <property type="component" value="Chromosome"/>
</dbReference>
<dbReference type="RefSeq" id="WP_235678734.1">
    <property type="nucleotide sequence ID" value="NZ_AP022577.1"/>
</dbReference>
<gene>
    <name evidence="2" type="ORF">MAUB_16080</name>
</gene>
<sequence>MTVPLVLGGWEEGEPVEPLQREAVQAFNLQMDQLCAQAEDALYAEYLERRPGLREQFGADADKLMPIISDESGLVELLTPTTFFRSSSCLQLR</sequence>
<name>A0ABM7IAS8_9MYCO</name>
<dbReference type="EMBL" id="AP022577">
    <property type="protein sequence ID" value="BBX83735.1"/>
    <property type="molecule type" value="Genomic_DNA"/>
</dbReference>
<reference evidence="2 3" key="1">
    <citation type="journal article" date="2019" name="Emerg. Microbes Infect.">
        <title>Comprehensive subspecies identification of 175 nontuberculous mycobacteria species based on 7547 genomic profiles.</title>
        <authorList>
            <person name="Matsumoto Y."/>
            <person name="Kinjo T."/>
            <person name="Motooka D."/>
            <person name="Nabeya D."/>
            <person name="Jung N."/>
            <person name="Uechi K."/>
            <person name="Horii T."/>
            <person name="Iida T."/>
            <person name="Fujita J."/>
            <person name="Nakamura S."/>
        </authorList>
    </citation>
    <scope>NUCLEOTIDE SEQUENCE [LARGE SCALE GENOMIC DNA]</scope>
    <source>
        <strain evidence="2 3">JCM 15296</strain>
    </source>
</reference>